<dbReference type="SUPFAM" id="SSF53850">
    <property type="entry name" value="Periplasmic binding protein-like II"/>
    <property type="match status" value="1"/>
</dbReference>
<accession>A0ABW7NYI2</accession>
<evidence type="ECO:0000256" key="1">
    <source>
        <dbReference type="ARBA" id="ARBA00010333"/>
    </source>
</evidence>
<dbReference type="RefSeq" id="WP_395544855.1">
    <property type="nucleotide sequence ID" value="NZ_JBGFTR010000003.1"/>
</dbReference>
<dbReference type="Gene3D" id="3.40.190.10">
    <property type="entry name" value="Periplasmic binding protein-like II"/>
    <property type="match status" value="2"/>
</dbReference>
<dbReference type="InterPro" id="IPR001638">
    <property type="entry name" value="Solute-binding_3/MltF_N"/>
</dbReference>
<feature type="signal peptide" evidence="3">
    <location>
        <begin position="1"/>
        <end position="17"/>
    </location>
</feature>
<feature type="domain" description="Solute-binding protein family 3/N-terminal" evidence="4">
    <location>
        <begin position="26"/>
        <end position="232"/>
    </location>
</feature>
<evidence type="ECO:0000259" key="4">
    <source>
        <dbReference type="Pfam" id="PF00497"/>
    </source>
</evidence>
<evidence type="ECO:0000313" key="5">
    <source>
        <dbReference type="EMBL" id="MFH7564263.1"/>
    </source>
</evidence>
<proteinExistence type="inferred from homology"/>
<evidence type="ECO:0000256" key="2">
    <source>
        <dbReference type="ARBA" id="ARBA00022729"/>
    </source>
</evidence>
<keyword evidence="6" id="KW-1185">Reference proteome</keyword>
<evidence type="ECO:0000256" key="3">
    <source>
        <dbReference type="SAM" id="SignalP"/>
    </source>
</evidence>
<reference evidence="5 6" key="1">
    <citation type="submission" date="2024-08" db="EMBL/GenBank/DDBJ databases">
        <title>Oceanimonas smirnovii Genome sequencing and assembly.</title>
        <authorList>
            <person name="Tang B."/>
        </authorList>
    </citation>
    <scope>NUCLEOTIDE SEQUENCE [LARGE SCALE GENOMIC DNA]</scope>
    <source>
        <strain evidence="5 6">OS2020-119</strain>
    </source>
</reference>
<dbReference type="Proteomes" id="UP001610706">
    <property type="component" value="Unassembled WGS sequence"/>
</dbReference>
<dbReference type="Pfam" id="PF00497">
    <property type="entry name" value="SBP_bac_3"/>
    <property type="match status" value="1"/>
</dbReference>
<dbReference type="PANTHER" id="PTHR35936">
    <property type="entry name" value="MEMBRANE-BOUND LYTIC MUREIN TRANSGLYCOSYLASE F"/>
    <property type="match status" value="1"/>
</dbReference>
<sequence length="250" mass="28098">MLLIFLTLLLTTSSAVSAELSTVTACGHPETPPVSWEQDNELAGIAPHLVRKLLSEQGYHLNMRVFGNWKRCQLAARRGQVDLLVAAYKTHAREHNFVFSPPPIVADPVVLFTHFGNGSRSPWDLSSNTLGMLFGDSFGDDFDQKLRRHPHVERVSTGEQNFHKLALGRIDYMPIGLITGRLQVKKLGLADRVQPLPELLTLEYYHLAVPKGSVLEPLLPVLSARLQELAEEHYIARITPFYERKYLDAP</sequence>
<feature type="chain" id="PRO_5047306782" evidence="3">
    <location>
        <begin position="18"/>
        <end position="250"/>
    </location>
</feature>
<comment type="caution">
    <text evidence="5">The sequence shown here is derived from an EMBL/GenBank/DDBJ whole genome shotgun (WGS) entry which is preliminary data.</text>
</comment>
<organism evidence="5 6">
    <name type="scientific">Oceanimonas smirnovii</name>
    <dbReference type="NCBI Taxonomy" id="264574"/>
    <lineage>
        <taxon>Bacteria</taxon>
        <taxon>Pseudomonadati</taxon>
        <taxon>Pseudomonadota</taxon>
        <taxon>Gammaproteobacteria</taxon>
        <taxon>Aeromonadales</taxon>
        <taxon>Aeromonadaceae</taxon>
        <taxon>Oceanimonas</taxon>
    </lineage>
</organism>
<gene>
    <name evidence="5" type="ORF">AB9R89_02870</name>
</gene>
<dbReference type="PANTHER" id="PTHR35936:SF6">
    <property type="entry name" value="AMINO ACID ABC TRANSPORTER SUBSTRATE-BINDING PAAT FAMILY PROTEIN"/>
    <property type="match status" value="1"/>
</dbReference>
<name>A0ABW7NYI2_9GAMM</name>
<evidence type="ECO:0000313" key="6">
    <source>
        <dbReference type="Proteomes" id="UP001610706"/>
    </source>
</evidence>
<protein>
    <submittedName>
        <fullName evidence="5">Substrate-binding periplasmic protein</fullName>
    </submittedName>
</protein>
<dbReference type="EMBL" id="JBGFTR010000003">
    <property type="protein sequence ID" value="MFH7564263.1"/>
    <property type="molecule type" value="Genomic_DNA"/>
</dbReference>
<comment type="similarity">
    <text evidence="1">Belongs to the bacterial solute-binding protein 3 family.</text>
</comment>
<keyword evidence="2 3" id="KW-0732">Signal</keyword>